<dbReference type="InterPro" id="IPR008893">
    <property type="entry name" value="WGR_domain"/>
</dbReference>
<dbReference type="InterPro" id="IPR036930">
    <property type="entry name" value="WGR_dom_sf"/>
</dbReference>
<gene>
    <name evidence="3" type="ORF">TCE0_044r17276</name>
</gene>
<dbReference type="PROSITE" id="PS50172">
    <property type="entry name" value="BRCT"/>
    <property type="match status" value="1"/>
</dbReference>
<dbReference type="PROSITE" id="PS51977">
    <property type="entry name" value="WGR"/>
    <property type="match status" value="1"/>
</dbReference>
<organism evidence="3 4">
    <name type="scientific">Talaromyces pinophilus</name>
    <name type="common">Penicillium pinophilum</name>
    <dbReference type="NCBI Taxonomy" id="128442"/>
    <lineage>
        <taxon>Eukaryota</taxon>
        <taxon>Fungi</taxon>
        <taxon>Dikarya</taxon>
        <taxon>Ascomycota</taxon>
        <taxon>Pezizomycotina</taxon>
        <taxon>Eurotiomycetes</taxon>
        <taxon>Eurotiomycetidae</taxon>
        <taxon>Eurotiales</taxon>
        <taxon>Trichocomaceae</taxon>
        <taxon>Talaromyces</taxon>
        <taxon>Talaromyces sect. Talaromyces</taxon>
    </lineage>
</organism>
<protein>
    <submittedName>
        <fullName evidence="3">BRCT domain protein</fullName>
    </submittedName>
</protein>
<name>A0A478EDV2_TALPI</name>
<feature type="domain" description="WGR" evidence="2">
    <location>
        <begin position="142"/>
        <end position="244"/>
    </location>
</feature>
<evidence type="ECO:0000259" key="1">
    <source>
        <dbReference type="PROSITE" id="PS50172"/>
    </source>
</evidence>
<dbReference type="Proteomes" id="UP000053095">
    <property type="component" value="Unassembled WGS sequence"/>
</dbReference>
<evidence type="ECO:0000259" key="2">
    <source>
        <dbReference type="PROSITE" id="PS51977"/>
    </source>
</evidence>
<dbReference type="InterPro" id="IPR001357">
    <property type="entry name" value="BRCT_dom"/>
</dbReference>
<reference evidence="4" key="1">
    <citation type="journal article" date="2015" name="Genome Announc.">
        <title>Draft genome sequence of Talaromyces cellulolyticus strain Y-94, a source of lignocellulosic biomass-degrading enzymes.</title>
        <authorList>
            <person name="Fujii T."/>
            <person name="Koike H."/>
            <person name="Sawayama S."/>
            <person name="Yano S."/>
            <person name="Inoue H."/>
        </authorList>
    </citation>
    <scope>NUCLEOTIDE SEQUENCE [LARGE SCALE GENOMIC DNA]</scope>
    <source>
        <strain evidence="4">Y-94</strain>
    </source>
</reference>
<dbReference type="AlphaFoldDB" id="A0A478EDV2"/>
<keyword evidence="4" id="KW-1185">Reference proteome</keyword>
<dbReference type="SMART" id="SM00292">
    <property type="entry name" value="BRCT"/>
    <property type="match status" value="1"/>
</dbReference>
<evidence type="ECO:0000313" key="3">
    <source>
        <dbReference type="EMBL" id="GAM42895.1"/>
    </source>
</evidence>
<proteinExistence type="predicted"/>
<dbReference type="SUPFAM" id="SSF142921">
    <property type="entry name" value="WGR domain-like"/>
    <property type="match status" value="1"/>
</dbReference>
<feature type="domain" description="BRCT" evidence="1">
    <location>
        <begin position="1"/>
        <end position="81"/>
    </location>
</feature>
<dbReference type="SUPFAM" id="SSF52113">
    <property type="entry name" value="BRCT domain"/>
    <property type="match status" value="1"/>
</dbReference>
<dbReference type="InterPro" id="IPR036420">
    <property type="entry name" value="BRCT_dom_sf"/>
</dbReference>
<evidence type="ECO:0000313" key="4">
    <source>
        <dbReference type="Proteomes" id="UP000053095"/>
    </source>
</evidence>
<dbReference type="Pfam" id="PF05406">
    <property type="entry name" value="WGR"/>
    <property type="match status" value="1"/>
</dbReference>
<dbReference type="EMBL" id="DF933840">
    <property type="protein sequence ID" value="GAM42895.1"/>
    <property type="molecule type" value="Genomic_DNA"/>
</dbReference>
<dbReference type="Gene3D" id="3.40.50.10190">
    <property type="entry name" value="BRCT domain"/>
    <property type="match status" value="1"/>
</dbReference>
<dbReference type="Pfam" id="PF00533">
    <property type="entry name" value="BRCT"/>
    <property type="match status" value="1"/>
</dbReference>
<sequence>MGNGFKKVKASFVGSHKDSDKIPQWLKAHGGAFSKEIDDSVTHLIATKSAMEKNVAAVEKARSLKIKIVTYDWLEDSLMSKGSRPKREGPYLWDHILRERGDDKYRVIKDGKKGRRGVDIEKILGEFQKDARAVVSDMEKLGYHLYVDKTTGVSYSVTLVRHTLVKNRSRKETFLARVYETNKEPHTYTTFVKYTRVGVASKDMLAPKGSSLEQALFAFKKFFRVKTGLEWKDRFDDSKLLLSPQTDANGESPLQPPEGGWFRYERSGGLMGALSNDAEPATDQAVQIDEVSKAKAKEAGATREKTSLRVEALGLLGITF</sequence>
<accession>A0A478EDV2</accession>
<dbReference type="CDD" id="cd00027">
    <property type="entry name" value="BRCT"/>
    <property type="match status" value="1"/>
</dbReference>